<comment type="caution">
    <text evidence="1">The sequence shown here is derived from an EMBL/GenBank/DDBJ whole genome shotgun (WGS) entry which is preliminary data.</text>
</comment>
<proteinExistence type="predicted"/>
<organism evidence="1 2">
    <name type="scientific">Brachionus plicatilis</name>
    <name type="common">Marine rotifer</name>
    <name type="synonym">Brachionus muelleri</name>
    <dbReference type="NCBI Taxonomy" id="10195"/>
    <lineage>
        <taxon>Eukaryota</taxon>
        <taxon>Metazoa</taxon>
        <taxon>Spiralia</taxon>
        <taxon>Gnathifera</taxon>
        <taxon>Rotifera</taxon>
        <taxon>Eurotatoria</taxon>
        <taxon>Monogononta</taxon>
        <taxon>Pseudotrocha</taxon>
        <taxon>Ploima</taxon>
        <taxon>Brachionidae</taxon>
        <taxon>Brachionus</taxon>
    </lineage>
</organism>
<dbReference type="Proteomes" id="UP000276133">
    <property type="component" value="Unassembled WGS sequence"/>
</dbReference>
<gene>
    <name evidence="1" type="ORF">BpHYR1_021372</name>
</gene>
<protein>
    <submittedName>
        <fullName evidence="1">Uncharacterized protein</fullName>
    </submittedName>
</protein>
<keyword evidence="2" id="KW-1185">Reference proteome</keyword>
<reference evidence="1 2" key="1">
    <citation type="journal article" date="2018" name="Sci. Rep.">
        <title>Genomic signatures of local adaptation to the degree of environmental predictability in rotifers.</title>
        <authorList>
            <person name="Franch-Gras L."/>
            <person name="Hahn C."/>
            <person name="Garcia-Roger E.M."/>
            <person name="Carmona M.J."/>
            <person name="Serra M."/>
            <person name="Gomez A."/>
        </authorList>
    </citation>
    <scope>NUCLEOTIDE SEQUENCE [LARGE SCALE GENOMIC DNA]</scope>
    <source>
        <strain evidence="1">HYR1</strain>
    </source>
</reference>
<dbReference type="EMBL" id="REGN01007073">
    <property type="protein sequence ID" value="RNA07363.1"/>
    <property type="molecule type" value="Genomic_DNA"/>
</dbReference>
<sequence length="63" mass="7179">MQFRNQFRPFGGLYNIIKKKKFKPAIKCNLKVMLINADIKINIAIDLSSILITKSIKGSVQKV</sequence>
<accession>A0A3M7Q7N9</accession>
<evidence type="ECO:0000313" key="2">
    <source>
        <dbReference type="Proteomes" id="UP000276133"/>
    </source>
</evidence>
<name>A0A3M7Q7N9_BRAPC</name>
<evidence type="ECO:0000313" key="1">
    <source>
        <dbReference type="EMBL" id="RNA07363.1"/>
    </source>
</evidence>
<dbReference type="AlphaFoldDB" id="A0A3M7Q7N9"/>